<protein>
    <submittedName>
        <fullName evidence="1">Uncharacterized protein</fullName>
    </submittedName>
</protein>
<proteinExistence type="predicted"/>
<reference evidence="1" key="1">
    <citation type="submission" date="2022-07" db="EMBL/GenBank/DDBJ databases">
        <title>Genome Sequence of Lecanicillium saksenae.</title>
        <authorList>
            <person name="Buettner E."/>
        </authorList>
    </citation>
    <scope>NUCLEOTIDE SEQUENCE</scope>
    <source>
        <strain evidence="1">VT-O1</strain>
    </source>
</reference>
<sequence length="153" mass="16510">MLVLYLFALAGPQRLALVLCDKILSFSFSSPGQPYPNLHPRLPVSAPPGQSFACRIINLSHTLGTLSSLSATLHRTTVHTVHMSAASPDASPVTMHCLTQSPGGCDLVLRSEETYSTLQRHASTVFREDARSGMLHLRLSPIADGGRDVTETM</sequence>
<comment type="caution">
    <text evidence="1">The sequence shown here is derived from an EMBL/GenBank/DDBJ whole genome shotgun (WGS) entry which is preliminary data.</text>
</comment>
<evidence type="ECO:0000313" key="1">
    <source>
        <dbReference type="EMBL" id="KAJ3494274.1"/>
    </source>
</evidence>
<evidence type="ECO:0000313" key="2">
    <source>
        <dbReference type="Proteomes" id="UP001148737"/>
    </source>
</evidence>
<accession>A0ACC1QXV8</accession>
<name>A0ACC1QXV8_9HYPO</name>
<dbReference type="Proteomes" id="UP001148737">
    <property type="component" value="Unassembled WGS sequence"/>
</dbReference>
<gene>
    <name evidence="1" type="ORF">NLG97_g4183</name>
</gene>
<dbReference type="EMBL" id="JANAKD010000395">
    <property type="protein sequence ID" value="KAJ3494274.1"/>
    <property type="molecule type" value="Genomic_DNA"/>
</dbReference>
<keyword evidence="2" id="KW-1185">Reference proteome</keyword>
<organism evidence="1 2">
    <name type="scientific">Lecanicillium saksenae</name>
    <dbReference type="NCBI Taxonomy" id="468837"/>
    <lineage>
        <taxon>Eukaryota</taxon>
        <taxon>Fungi</taxon>
        <taxon>Dikarya</taxon>
        <taxon>Ascomycota</taxon>
        <taxon>Pezizomycotina</taxon>
        <taxon>Sordariomycetes</taxon>
        <taxon>Hypocreomycetidae</taxon>
        <taxon>Hypocreales</taxon>
        <taxon>Cordycipitaceae</taxon>
        <taxon>Lecanicillium</taxon>
    </lineage>
</organism>